<dbReference type="Proteomes" id="UP000007305">
    <property type="component" value="Chromosome 7"/>
</dbReference>
<dbReference type="PANTHER" id="PTHR10430:SF16">
    <property type="entry name" value="PEROXIREDOXIN-5, MITOCHONDRIAL"/>
    <property type="match status" value="1"/>
</dbReference>
<evidence type="ECO:0000256" key="5">
    <source>
        <dbReference type="ARBA" id="ARBA00022862"/>
    </source>
</evidence>
<dbReference type="PANTHER" id="PTHR10430">
    <property type="entry name" value="PEROXIREDOXIN"/>
    <property type="match status" value="1"/>
</dbReference>
<feature type="active site" description="Cysteine sulfenic acid (-SOH) intermediate" evidence="9">
    <location>
        <position position="119"/>
    </location>
</feature>
<dbReference type="InterPro" id="IPR037944">
    <property type="entry name" value="PRX5-like"/>
</dbReference>
<dbReference type="FunFam" id="3.40.30.10:FF:000020">
    <property type="entry name" value="Peroxiredoxin"/>
    <property type="match status" value="1"/>
</dbReference>
<evidence type="ECO:0000256" key="1">
    <source>
        <dbReference type="ARBA" id="ARBA00001711"/>
    </source>
</evidence>
<reference evidence="12" key="3">
    <citation type="submission" date="2021-05" db="UniProtKB">
        <authorList>
            <consortium name="EnsemblPlants"/>
        </authorList>
    </citation>
    <scope>IDENTIFICATION</scope>
    <source>
        <strain evidence="12">cv. B73</strain>
    </source>
</reference>
<dbReference type="InParanoid" id="A0A804Q8W4"/>
<dbReference type="SUPFAM" id="SSF52833">
    <property type="entry name" value="Thioredoxin-like"/>
    <property type="match status" value="1"/>
</dbReference>
<dbReference type="AlphaFoldDB" id="A0A804Q8W4"/>
<comment type="similarity">
    <text evidence="2">Belongs to the peroxiredoxin family. Prx5 subfamily.</text>
</comment>
<evidence type="ECO:0000256" key="3">
    <source>
        <dbReference type="ARBA" id="ARBA00013016"/>
    </source>
</evidence>
<proteinExistence type="inferred from homology"/>
<dbReference type="InterPro" id="IPR036249">
    <property type="entry name" value="Thioredoxin-like_sf"/>
</dbReference>
<feature type="domain" description="Thioredoxin" evidence="11">
    <location>
        <begin position="71"/>
        <end position="241"/>
    </location>
</feature>
<keyword evidence="7" id="KW-0676">Redox-active center</keyword>
<dbReference type="InterPro" id="IPR013740">
    <property type="entry name" value="Redoxin"/>
</dbReference>
<evidence type="ECO:0000313" key="12">
    <source>
        <dbReference type="EnsemblPlants" id="Zm00001eb303330_P001"/>
    </source>
</evidence>
<dbReference type="Pfam" id="PF08534">
    <property type="entry name" value="Redoxin"/>
    <property type="match status" value="1"/>
</dbReference>
<keyword evidence="6" id="KW-0560">Oxidoreductase</keyword>
<keyword evidence="13" id="KW-1185">Reference proteome</keyword>
<dbReference type="GO" id="GO:0045454">
    <property type="term" value="P:cell redox homeostasis"/>
    <property type="evidence" value="ECO:0000318"/>
    <property type="project" value="GO_Central"/>
</dbReference>
<evidence type="ECO:0000256" key="6">
    <source>
        <dbReference type="ARBA" id="ARBA00023002"/>
    </source>
</evidence>
<dbReference type="InterPro" id="IPR013766">
    <property type="entry name" value="Thioredoxin_domain"/>
</dbReference>
<evidence type="ECO:0000256" key="4">
    <source>
        <dbReference type="ARBA" id="ARBA00022559"/>
    </source>
</evidence>
<feature type="region of interest" description="Disordered" evidence="10">
    <location>
        <begin position="37"/>
        <end position="71"/>
    </location>
</feature>
<organism evidence="12 13">
    <name type="scientific">Zea mays</name>
    <name type="common">Maize</name>
    <dbReference type="NCBI Taxonomy" id="4577"/>
    <lineage>
        <taxon>Eukaryota</taxon>
        <taxon>Viridiplantae</taxon>
        <taxon>Streptophyta</taxon>
        <taxon>Embryophyta</taxon>
        <taxon>Tracheophyta</taxon>
        <taxon>Spermatophyta</taxon>
        <taxon>Magnoliopsida</taxon>
        <taxon>Liliopsida</taxon>
        <taxon>Poales</taxon>
        <taxon>Poaceae</taxon>
        <taxon>PACMAD clade</taxon>
        <taxon>Panicoideae</taxon>
        <taxon>Andropogonodae</taxon>
        <taxon>Andropogoneae</taxon>
        <taxon>Tripsacinae</taxon>
        <taxon>Zea</taxon>
    </lineage>
</organism>
<accession>A0A804Q8W4</accession>
<dbReference type="GO" id="GO:0034599">
    <property type="term" value="P:cellular response to oxidative stress"/>
    <property type="evidence" value="ECO:0000318"/>
    <property type="project" value="GO_Central"/>
</dbReference>
<evidence type="ECO:0000256" key="9">
    <source>
        <dbReference type="PIRSR" id="PIRSR637944-1"/>
    </source>
</evidence>
<evidence type="ECO:0000256" key="10">
    <source>
        <dbReference type="SAM" id="MobiDB-lite"/>
    </source>
</evidence>
<feature type="region of interest" description="Disordered" evidence="10">
    <location>
        <begin position="468"/>
        <end position="490"/>
    </location>
</feature>
<protein>
    <recommendedName>
        <fullName evidence="3">glutaredoxin-dependent peroxiredoxin</fullName>
        <ecNumber evidence="3">1.11.1.25</ecNumber>
    </recommendedName>
    <alternativeName>
        <fullName evidence="8">Glutaredoxin-dependent peroxiredoxin</fullName>
    </alternativeName>
</protein>
<dbReference type="GO" id="GO:0008379">
    <property type="term" value="F:thioredoxin peroxidase activity"/>
    <property type="evidence" value="ECO:0000318"/>
    <property type="project" value="GO_Central"/>
</dbReference>
<dbReference type="EC" id="1.11.1.25" evidence="3"/>
<reference evidence="13" key="1">
    <citation type="submission" date="2015-12" db="EMBL/GenBank/DDBJ databases">
        <title>Update maize B73 reference genome by single molecule sequencing technologies.</title>
        <authorList>
            <consortium name="Maize Genome Sequencing Project"/>
            <person name="Ware D."/>
        </authorList>
    </citation>
    <scope>NUCLEOTIDE SEQUENCE [LARGE SCALE GENOMIC DNA]</scope>
    <source>
        <strain evidence="13">cv. B73</strain>
    </source>
</reference>
<evidence type="ECO:0000256" key="8">
    <source>
        <dbReference type="ARBA" id="ARBA00031688"/>
    </source>
</evidence>
<dbReference type="GO" id="GO:0005737">
    <property type="term" value="C:cytoplasm"/>
    <property type="evidence" value="ECO:0000318"/>
    <property type="project" value="GO_Central"/>
</dbReference>
<keyword evidence="4" id="KW-0575">Peroxidase</keyword>
<keyword evidence="5" id="KW-0049">Antioxidant</keyword>
<dbReference type="Gene3D" id="3.40.30.10">
    <property type="entry name" value="Glutaredoxin"/>
    <property type="match status" value="1"/>
</dbReference>
<evidence type="ECO:0000256" key="7">
    <source>
        <dbReference type="ARBA" id="ARBA00023284"/>
    </source>
</evidence>
<dbReference type="GO" id="GO:0042744">
    <property type="term" value="P:hydrogen peroxide catabolic process"/>
    <property type="evidence" value="ECO:0000318"/>
    <property type="project" value="GO_Central"/>
</dbReference>
<sequence>MQNCNGHHNHGGSVPHYPVPRRRQAVCPLVPVPLILLSPPDHRRPPPSIPHRRGVEDSEEAGGVHVPSGGELRTVTLPDAMLSYFDPADGELRTVTVAELTAGKKVILFAVPGAFTPTCSQKHLPGFMEKAGELKAKGVDTVACVSVNDAFVMKAWKELLGLADGSGVLLLSDGNLELTRALGVEMDLSDKPIGLGVRSRRYALLAEDGVVKVLNLEEDDAFTTSSAEEMLRLACSDAVAAERAITCGFCGLHAVAVAQVGDAKRLACSDPGRSPPHRAPARVFLRPRITPRARRPRSQKKTLRRLRHAIAALPRAIPFPNPCATNGARAPATISSPNLNPRPCLAFPPRRDVPAVTPAPRPHRAPAPRPHHLFLSPCRHLSSGSRIRHHSSPWTWALAHRTLRARGPLTARSTTCCTSTTTGSCRRRTGTRAALAARVEASSAPPTYRAVRAAGAEEGRRGATIRVKADGGKGHHPSQGCAVRGARRPW</sequence>
<dbReference type="PROSITE" id="PS51352">
    <property type="entry name" value="THIOREDOXIN_2"/>
    <property type="match status" value="1"/>
</dbReference>
<name>A0A804Q8W4_MAIZE</name>
<evidence type="ECO:0000256" key="2">
    <source>
        <dbReference type="ARBA" id="ARBA00010505"/>
    </source>
</evidence>
<comment type="catalytic activity">
    <reaction evidence="1">
        <text>[glutaredoxin]-dithiol + a hydroperoxide = [glutaredoxin]-disulfide + an alcohol + H2O</text>
        <dbReference type="Rhea" id="RHEA:62624"/>
        <dbReference type="Rhea" id="RHEA-COMP:10729"/>
        <dbReference type="Rhea" id="RHEA-COMP:10730"/>
        <dbReference type="ChEBI" id="CHEBI:15377"/>
        <dbReference type="ChEBI" id="CHEBI:29950"/>
        <dbReference type="ChEBI" id="CHEBI:30879"/>
        <dbReference type="ChEBI" id="CHEBI:35924"/>
        <dbReference type="ChEBI" id="CHEBI:50058"/>
        <dbReference type="EC" id="1.11.1.25"/>
    </reaction>
</comment>
<reference evidence="12" key="2">
    <citation type="submission" date="2019-07" db="EMBL/GenBank/DDBJ databases">
        <authorList>
            <person name="Seetharam A."/>
            <person name="Woodhouse M."/>
            <person name="Cannon E."/>
        </authorList>
    </citation>
    <scope>NUCLEOTIDE SEQUENCE [LARGE SCALE GENOMIC DNA]</scope>
    <source>
        <strain evidence="12">cv. B73</strain>
    </source>
</reference>
<dbReference type="CDD" id="cd03013">
    <property type="entry name" value="PRX5_like"/>
    <property type="match status" value="1"/>
</dbReference>
<evidence type="ECO:0000313" key="13">
    <source>
        <dbReference type="Proteomes" id="UP000007305"/>
    </source>
</evidence>
<evidence type="ECO:0000259" key="11">
    <source>
        <dbReference type="PROSITE" id="PS51352"/>
    </source>
</evidence>
<dbReference type="Gramene" id="Zm00001eb303330_T001">
    <property type="protein sequence ID" value="Zm00001eb303330_P001"/>
    <property type="gene ID" value="Zm00001eb303330"/>
</dbReference>
<dbReference type="EnsemblPlants" id="Zm00001eb303330_T001">
    <property type="protein sequence ID" value="Zm00001eb303330_P001"/>
    <property type="gene ID" value="Zm00001eb303330"/>
</dbReference>